<dbReference type="FunFam" id="3.40.50.10470:FF:000006">
    <property type="entry name" value="Methylthioribose-1-phosphate isomerase"/>
    <property type="match status" value="1"/>
</dbReference>
<dbReference type="InterPro" id="IPR000649">
    <property type="entry name" value="IF-2B-related"/>
</dbReference>
<dbReference type="UniPathway" id="UPA00904">
    <property type="reaction ID" value="UER00874"/>
</dbReference>
<comment type="catalytic activity">
    <reaction evidence="5 6">
        <text>5-(methylsulfanyl)-alpha-D-ribose 1-phosphate = 5-(methylsulfanyl)-D-ribulose 1-phosphate</text>
        <dbReference type="Rhea" id="RHEA:19989"/>
        <dbReference type="ChEBI" id="CHEBI:58533"/>
        <dbReference type="ChEBI" id="CHEBI:58548"/>
        <dbReference type="EC" id="5.3.1.23"/>
    </reaction>
</comment>
<dbReference type="EMBL" id="MJEH01000030">
    <property type="protein sequence ID" value="OEH92376.1"/>
    <property type="molecule type" value="Genomic_DNA"/>
</dbReference>
<feature type="binding site" evidence="6">
    <location>
        <begin position="52"/>
        <end position="54"/>
    </location>
    <ligand>
        <name>substrate</name>
    </ligand>
</feature>
<evidence type="ECO:0000256" key="4">
    <source>
        <dbReference type="ARBA" id="ARBA00023235"/>
    </source>
</evidence>
<feature type="binding site" evidence="6">
    <location>
        <begin position="251"/>
        <end position="252"/>
    </location>
    <ligand>
        <name>substrate</name>
    </ligand>
</feature>
<keyword evidence="3 6" id="KW-0486">Methionine biosynthesis</keyword>
<dbReference type="STRING" id="1305675.BFG57_16160"/>
<dbReference type="Gene3D" id="3.40.50.10470">
    <property type="entry name" value="Translation initiation factor eif-2b, domain 2"/>
    <property type="match status" value="1"/>
</dbReference>
<dbReference type="InterPro" id="IPR042529">
    <property type="entry name" value="IF_2B-like_C"/>
</dbReference>
<proteinExistence type="inferred from homology"/>
<dbReference type="RefSeq" id="WP_069717592.1">
    <property type="nucleotide sequence ID" value="NZ_MJEH01000030.1"/>
</dbReference>
<evidence type="ECO:0000256" key="6">
    <source>
        <dbReference type="HAMAP-Rule" id="MF_01678"/>
    </source>
</evidence>
<dbReference type="GO" id="GO:0019509">
    <property type="term" value="P:L-methionine salvage from methylthioadenosine"/>
    <property type="evidence" value="ECO:0007669"/>
    <property type="project" value="UniProtKB-UniRule"/>
</dbReference>
<sequence length="357" mass="39467">MTNTSTKPIQSVQWHDGKLILLDQRMLPLETNFVTLQTSEQVWEAIHSLTVRGAPAIGITAAYGLALAAEQFVGDNFDEFKHYVHQQQHFLTSARPTAVNLTWALERLVSILQAHNDITEAKSALLKKAHEIQREDEHVCRSIGEHAFLLFNDGDRILTHCNAGGIATAKYGTALAPFYIAKERGVHYQIFASETRPVLQGARLTTWELQQAGIDVTLITDNMVAHTIKTKNINAIIVGADRIAANGDTANKIGTFGLALIAKALNIPFYVAAPLSTIDLQIRSGDEIPIEERQAREVTHWHDKAVAPDGTQVFNPAFDITPHHLISAIITEKGIIHDNFEAELHNLFENTKGAQTK</sequence>
<name>A0A1E5LE80_9BACI</name>
<organism evidence="7 8">
    <name type="scientific">Bacillus solimangrovi</name>
    <dbReference type="NCBI Taxonomy" id="1305675"/>
    <lineage>
        <taxon>Bacteria</taxon>
        <taxon>Bacillati</taxon>
        <taxon>Bacillota</taxon>
        <taxon>Bacilli</taxon>
        <taxon>Bacillales</taxon>
        <taxon>Bacillaceae</taxon>
        <taxon>Bacillus</taxon>
    </lineage>
</organism>
<feature type="binding site" evidence="6">
    <location>
        <position position="200"/>
    </location>
    <ligand>
        <name>substrate</name>
    </ligand>
</feature>
<comment type="function">
    <text evidence="6">Catalyzes the interconversion of methylthioribose-1-phosphate (MTR-1-P) into methylthioribulose-1-phosphate (MTRu-1-P).</text>
</comment>
<comment type="similarity">
    <text evidence="6">Belongs to the EIF-2B alpha/beta/delta subunits family. MtnA subfamily.</text>
</comment>
<reference evidence="7 8" key="1">
    <citation type="submission" date="2016-08" db="EMBL/GenBank/DDBJ databases">
        <title>Genome of Bacillus solimangrovi GH2-4.</title>
        <authorList>
            <person name="Lim S."/>
            <person name="Kim B.-C."/>
        </authorList>
    </citation>
    <scope>NUCLEOTIDE SEQUENCE [LARGE SCALE GENOMIC DNA]</scope>
    <source>
        <strain evidence="7 8">GH2-4</strain>
    </source>
</reference>
<dbReference type="Pfam" id="PF01008">
    <property type="entry name" value="IF-2B"/>
    <property type="match status" value="1"/>
</dbReference>
<evidence type="ECO:0000256" key="3">
    <source>
        <dbReference type="ARBA" id="ARBA00023167"/>
    </source>
</evidence>
<keyword evidence="8" id="KW-1185">Reference proteome</keyword>
<comment type="subunit">
    <text evidence="1 6">Homodimer.</text>
</comment>
<comment type="pathway">
    <text evidence="6">Amino-acid biosynthesis; L-methionine biosynthesis via salvage pathway; L-methionine from S-methyl-5-thio-alpha-D-ribose 1-phosphate: step 1/6.</text>
</comment>
<evidence type="ECO:0000256" key="5">
    <source>
        <dbReference type="ARBA" id="ARBA00052401"/>
    </source>
</evidence>
<dbReference type="NCBIfam" id="TIGR00524">
    <property type="entry name" value="eIF-2B_rel"/>
    <property type="match status" value="1"/>
</dbReference>
<evidence type="ECO:0000313" key="7">
    <source>
        <dbReference type="EMBL" id="OEH92376.1"/>
    </source>
</evidence>
<dbReference type="SUPFAM" id="SSF100950">
    <property type="entry name" value="NagB/RpiA/CoA transferase-like"/>
    <property type="match status" value="1"/>
</dbReference>
<evidence type="ECO:0000313" key="8">
    <source>
        <dbReference type="Proteomes" id="UP000095209"/>
    </source>
</evidence>
<dbReference type="FunFam" id="1.20.120.420:FF:000003">
    <property type="entry name" value="Methylthioribose-1-phosphate isomerase"/>
    <property type="match status" value="1"/>
</dbReference>
<dbReference type="Gene3D" id="1.20.120.420">
    <property type="entry name" value="translation initiation factor eif-2b, domain 1"/>
    <property type="match status" value="1"/>
</dbReference>
<dbReference type="OrthoDB" id="9803436at2"/>
<dbReference type="InterPro" id="IPR027363">
    <property type="entry name" value="M1Pi_N"/>
</dbReference>
<dbReference type="InterPro" id="IPR011559">
    <property type="entry name" value="Initiation_fac_2B_a/b/d"/>
</dbReference>
<comment type="caution">
    <text evidence="7">The sequence shown here is derived from an EMBL/GenBank/DDBJ whole genome shotgun (WGS) entry which is preliminary data.</text>
</comment>
<evidence type="ECO:0000256" key="1">
    <source>
        <dbReference type="ARBA" id="ARBA00011738"/>
    </source>
</evidence>
<keyword evidence="2 6" id="KW-0028">Amino-acid biosynthesis</keyword>
<protein>
    <recommendedName>
        <fullName evidence="6">Methylthioribose-1-phosphate isomerase</fullName>
        <shortName evidence="6">M1Pi</shortName>
        <shortName evidence="6">MTR-1-P isomerase</shortName>
        <ecNumber evidence="6">5.3.1.23</ecNumber>
    </recommendedName>
    <alternativeName>
        <fullName evidence="6">S-methyl-5-thioribose-1-phosphate isomerase</fullName>
    </alternativeName>
</protein>
<feature type="site" description="Transition state stabilizer" evidence="6">
    <location>
        <position position="161"/>
    </location>
</feature>
<dbReference type="PANTHER" id="PTHR43475">
    <property type="entry name" value="METHYLTHIORIBOSE-1-PHOSPHATE ISOMERASE"/>
    <property type="match status" value="1"/>
</dbReference>
<dbReference type="EC" id="5.3.1.23" evidence="6"/>
<dbReference type="InterPro" id="IPR005251">
    <property type="entry name" value="IF-M1Pi"/>
</dbReference>
<accession>A0A1E5LE80</accession>
<dbReference type="Proteomes" id="UP000095209">
    <property type="component" value="Unassembled WGS sequence"/>
</dbReference>
<gene>
    <name evidence="6 7" type="primary">mtnA</name>
    <name evidence="7" type="ORF">BFG57_16160</name>
</gene>
<dbReference type="NCBIfam" id="NF004326">
    <property type="entry name" value="PRK05720.1"/>
    <property type="match status" value="1"/>
</dbReference>
<dbReference type="NCBIfam" id="TIGR00512">
    <property type="entry name" value="salvage_mtnA"/>
    <property type="match status" value="1"/>
</dbReference>
<keyword evidence="4 6" id="KW-0413">Isomerase</keyword>
<dbReference type="InterPro" id="IPR037171">
    <property type="entry name" value="NagB/RpiA_transferase-like"/>
</dbReference>
<dbReference type="GO" id="GO:0046523">
    <property type="term" value="F:S-methyl-5-thioribose-1-phosphate isomerase activity"/>
    <property type="evidence" value="ECO:0007669"/>
    <property type="project" value="UniProtKB-UniRule"/>
</dbReference>
<feature type="active site" description="Proton donor" evidence="6">
    <location>
        <position position="241"/>
    </location>
</feature>
<dbReference type="AlphaFoldDB" id="A0A1E5LE80"/>
<dbReference type="PANTHER" id="PTHR43475:SF4">
    <property type="entry name" value="METHYLTHIORIBOSE-1-PHOSPHATE ISOMERASE"/>
    <property type="match status" value="1"/>
</dbReference>
<evidence type="ECO:0000256" key="2">
    <source>
        <dbReference type="ARBA" id="ARBA00022605"/>
    </source>
</evidence>
<dbReference type="HAMAP" id="MF_01678">
    <property type="entry name" value="Salvage_MtnA"/>
    <property type="match status" value="1"/>
</dbReference>
<feature type="binding site" evidence="6">
    <location>
        <position position="95"/>
    </location>
    <ligand>
        <name>substrate</name>
    </ligand>
</feature>